<sequence length="107" mass="12439">MLSVKALMMKWTPRAKRLSWKHHQIIHPHLLTQVSHLQPMMKAKFLMIMALCHYLRRVSRMVCTLAPFFGDPVATRRRGRGKQSCWMMSPSFLIASQRMAFGTEPDG</sequence>
<protein>
    <submittedName>
        <fullName evidence="1">Uncharacterized protein</fullName>
    </submittedName>
</protein>
<dbReference type="EMBL" id="GBRH01195948">
    <property type="protein sequence ID" value="JAE01948.1"/>
    <property type="molecule type" value="Transcribed_RNA"/>
</dbReference>
<proteinExistence type="predicted"/>
<accession>A0A0A9F0X6</accession>
<reference evidence="1" key="2">
    <citation type="journal article" date="2015" name="Data Brief">
        <title>Shoot transcriptome of the giant reed, Arundo donax.</title>
        <authorList>
            <person name="Barrero R.A."/>
            <person name="Guerrero F.D."/>
            <person name="Moolhuijzen P."/>
            <person name="Goolsby J.A."/>
            <person name="Tidwell J."/>
            <person name="Bellgard S.E."/>
            <person name="Bellgard M.I."/>
        </authorList>
    </citation>
    <scope>NUCLEOTIDE SEQUENCE</scope>
    <source>
        <tissue evidence="1">Shoot tissue taken approximately 20 cm above the soil surface</tissue>
    </source>
</reference>
<evidence type="ECO:0000313" key="1">
    <source>
        <dbReference type="EMBL" id="JAE01948.1"/>
    </source>
</evidence>
<name>A0A0A9F0X6_ARUDO</name>
<dbReference type="AlphaFoldDB" id="A0A0A9F0X6"/>
<organism evidence="1">
    <name type="scientific">Arundo donax</name>
    <name type="common">Giant reed</name>
    <name type="synonym">Donax arundinaceus</name>
    <dbReference type="NCBI Taxonomy" id="35708"/>
    <lineage>
        <taxon>Eukaryota</taxon>
        <taxon>Viridiplantae</taxon>
        <taxon>Streptophyta</taxon>
        <taxon>Embryophyta</taxon>
        <taxon>Tracheophyta</taxon>
        <taxon>Spermatophyta</taxon>
        <taxon>Magnoliopsida</taxon>
        <taxon>Liliopsida</taxon>
        <taxon>Poales</taxon>
        <taxon>Poaceae</taxon>
        <taxon>PACMAD clade</taxon>
        <taxon>Arundinoideae</taxon>
        <taxon>Arundineae</taxon>
        <taxon>Arundo</taxon>
    </lineage>
</organism>
<reference evidence="1" key="1">
    <citation type="submission" date="2014-09" db="EMBL/GenBank/DDBJ databases">
        <authorList>
            <person name="Magalhaes I.L.F."/>
            <person name="Oliveira U."/>
            <person name="Santos F.R."/>
            <person name="Vidigal T.H.D.A."/>
            <person name="Brescovit A.D."/>
            <person name="Santos A.J."/>
        </authorList>
    </citation>
    <scope>NUCLEOTIDE SEQUENCE</scope>
    <source>
        <tissue evidence="1">Shoot tissue taken approximately 20 cm above the soil surface</tissue>
    </source>
</reference>